<dbReference type="EMBL" id="VIEB01000517">
    <property type="protein sequence ID" value="TQD88045.1"/>
    <property type="molecule type" value="Genomic_DNA"/>
</dbReference>
<organism evidence="2 3">
    <name type="scientific">Malus baccata</name>
    <name type="common">Siberian crab apple</name>
    <name type="synonym">Pyrus baccata</name>
    <dbReference type="NCBI Taxonomy" id="106549"/>
    <lineage>
        <taxon>Eukaryota</taxon>
        <taxon>Viridiplantae</taxon>
        <taxon>Streptophyta</taxon>
        <taxon>Embryophyta</taxon>
        <taxon>Tracheophyta</taxon>
        <taxon>Spermatophyta</taxon>
        <taxon>Magnoliopsida</taxon>
        <taxon>eudicotyledons</taxon>
        <taxon>Gunneridae</taxon>
        <taxon>Pentapetalae</taxon>
        <taxon>rosids</taxon>
        <taxon>fabids</taxon>
        <taxon>Rosales</taxon>
        <taxon>Rosaceae</taxon>
        <taxon>Amygdaloideae</taxon>
        <taxon>Maleae</taxon>
        <taxon>Malus</taxon>
    </lineage>
</organism>
<reference evidence="2 3" key="1">
    <citation type="journal article" date="2019" name="G3 (Bethesda)">
        <title>Sequencing of a Wild Apple (Malus baccata) Genome Unravels the Differences Between Cultivated and Wild Apple Species Regarding Disease Resistance and Cold Tolerance.</title>
        <authorList>
            <person name="Chen X."/>
        </authorList>
    </citation>
    <scope>NUCLEOTIDE SEQUENCE [LARGE SCALE GENOMIC DNA]</scope>
    <source>
        <strain evidence="3">cv. Shandingzi</strain>
        <tissue evidence="2">Leaves</tissue>
    </source>
</reference>
<keyword evidence="3" id="KW-1185">Reference proteome</keyword>
<keyword evidence="1" id="KW-0472">Membrane</keyword>
<feature type="transmembrane region" description="Helical" evidence="1">
    <location>
        <begin position="17"/>
        <end position="38"/>
    </location>
</feature>
<comment type="caution">
    <text evidence="2">The sequence shown here is derived from an EMBL/GenBank/DDBJ whole genome shotgun (WGS) entry which is preliminary data.</text>
</comment>
<sequence>MEEYHSVELVIVLRVELVVRIVVELVVGIGFELVVMVLDPVMTKAMMKK</sequence>
<dbReference type="AlphaFoldDB" id="A0A540LNH9"/>
<evidence type="ECO:0000256" key="1">
    <source>
        <dbReference type="SAM" id="Phobius"/>
    </source>
</evidence>
<protein>
    <submittedName>
        <fullName evidence="2">Uncharacterized protein</fullName>
    </submittedName>
</protein>
<keyword evidence="1" id="KW-1133">Transmembrane helix</keyword>
<dbReference type="Proteomes" id="UP000315295">
    <property type="component" value="Unassembled WGS sequence"/>
</dbReference>
<accession>A0A540LNH9</accession>
<name>A0A540LNH9_MALBA</name>
<evidence type="ECO:0000313" key="2">
    <source>
        <dbReference type="EMBL" id="TQD88045.1"/>
    </source>
</evidence>
<keyword evidence="1" id="KW-0812">Transmembrane</keyword>
<gene>
    <name evidence="2" type="ORF">C1H46_026408</name>
</gene>
<evidence type="ECO:0000313" key="3">
    <source>
        <dbReference type="Proteomes" id="UP000315295"/>
    </source>
</evidence>
<proteinExistence type="predicted"/>